<gene>
    <name evidence="6" type="ORF">B843_04565</name>
</gene>
<dbReference type="SUPFAM" id="SSF50156">
    <property type="entry name" value="PDZ domain-like"/>
    <property type="match status" value="1"/>
</dbReference>
<name>W5XZC7_9CORY</name>
<evidence type="ECO:0000313" key="6">
    <source>
        <dbReference type="EMBL" id="AHI22302.1"/>
    </source>
</evidence>
<accession>W5XZC7</accession>
<keyword evidence="7" id="KW-1185">Reference proteome</keyword>
<dbReference type="Gene3D" id="2.40.10.10">
    <property type="entry name" value="Trypsin-like serine proteases"/>
    <property type="match status" value="2"/>
</dbReference>
<dbReference type="RefSeq" id="WP_025252341.1">
    <property type="nucleotide sequence ID" value="NZ_CP004353.1"/>
</dbReference>
<protein>
    <submittedName>
        <fullName evidence="6">Serine protease</fullName>
    </submittedName>
</protein>
<dbReference type="Gene3D" id="2.30.42.10">
    <property type="match status" value="1"/>
</dbReference>
<organism evidence="6 7">
    <name type="scientific">Corynebacterium vitaeruminis DSM 20294</name>
    <dbReference type="NCBI Taxonomy" id="1224164"/>
    <lineage>
        <taxon>Bacteria</taxon>
        <taxon>Bacillati</taxon>
        <taxon>Actinomycetota</taxon>
        <taxon>Actinomycetes</taxon>
        <taxon>Mycobacteriales</taxon>
        <taxon>Corynebacteriaceae</taxon>
        <taxon>Corynebacterium</taxon>
    </lineage>
</organism>
<dbReference type="PROSITE" id="PS50106">
    <property type="entry name" value="PDZ"/>
    <property type="match status" value="1"/>
</dbReference>
<dbReference type="Pfam" id="PF13180">
    <property type="entry name" value="PDZ_2"/>
    <property type="match status" value="1"/>
</dbReference>
<feature type="compositionally biased region" description="Polar residues" evidence="4">
    <location>
        <begin position="76"/>
        <end position="87"/>
    </location>
</feature>
<dbReference type="InterPro" id="IPR036034">
    <property type="entry name" value="PDZ_sf"/>
</dbReference>
<keyword evidence="2 6" id="KW-0645">Protease</keyword>
<feature type="compositionally biased region" description="Polar residues" evidence="4">
    <location>
        <begin position="1"/>
        <end position="46"/>
    </location>
</feature>
<feature type="domain" description="PDZ" evidence="5">
    <location>
        <begin position="355"/>
        <end position="436"/>
    </location>
</feature>
<dbReference type="PANTHER" id="PTHR43343">
    <property type="entry name" value="PEPTIDASE S12"/>
    <property type="match status" value="1"/>
</dbReference>
<dbReference type="InterPro" id="IPR001478">
    <property type="entry name" value="PDZ"/>
</dbReference>
<proteinExistence type="inferred from homology"/>
<evidence type="ECO:0000313" key="7">
    <source>
        <dbReference type="Proteomes" id="UP000019222"/>
    </source>
</evidence>
<dbReference type="InterPro" id="IPR043504">
    <property type="entry name" value="Peptidase_S1_PA_chymotrypsin"/>
</dbReference>
<dbReference type="InterPro" id="IPR009003">
    <property type="entry name" value="Peptidase_S1_PA"/>
</dbReference>
<dbReference type="HOGENOM" id="CLU_020120_3_3_11"/>
<feature type="compositionally biased region" description="Polar residues" evidence="4">
    <location>
        <begin position="116"/>
        <end position="142"/>
    </location>
</feature>
<dbReference type="STRING" id="1224164.B843_04565"/>
<evidence type="ECO:0000259" key="5">
    <source>
        <dbReference type="PROSITE" id="PS50106"/>
    </source>
</evidence>
<feature type="region of interest" description="Disordered" evidence="4">
    <location>
        <begin position="1"/>
        <end position="87"/>
    </location>
</feature>
<dbReference type="SUPFAM" id="SSF50494">
    <property type="entry name" value="Trypsin-like serine proteases"/>
    <property type="match status" value="1"/>
</dbReference>
<dbReference type="GO" id="GO:0004252">
    <property type="term" value="F:serine-type endopeptidase activity"/>
    <property type="evidence" value="ECO:0007669"/>
    <property type="project" value="InterPro"/>
</dbReference>
<dbReference type="PATRIC" id="fig|1224164.3.peg.906"/>
<evidence type="ECO:0000256" key="4">
    <source>
        <dbReference type="SAM" id="MobiDB-lite"/>
    </source>
</evidence>
<dbReference type="KEGG" id="cvt:B843_04565"/>
<dbReference type="PRINTS" id="PR00834">
    <property type="entry name" value="PROTEASES2C"/>
</dbReference>
<dbReference type="Proteomes" id="UP000019222">
    <property type="component" value="Chromosome"/>
</dbReference>
<feature type="compositionally biased region" description="Low complexity" evidence="4">
    <location>
        <begin position="47"/>
        <end position="71"/>
    </location>
</feature>
<sequence>MKNSFGSTPSDNTPQDPQANQQGASEETTSFDRVQSPYSTNAAGNPSSAQGSYYQSQSAGAAEAGQGAASEPTWAQGANTATVEKQPRTMSMKSAAALALVAAIGAGSITGVVVSKENSGSGSKTQVLDNLNQQPASNSTGSEAADGSVEKVAATVLPSVVSIQVTTRTGVAEGSGSIISSDGYVMTNNHVIADAESGQAEITVNLNDGTEYKADLVAGDQNTDVAVIKLQGASGLPVMNFGDSSALKVGQEVVAVGSPLGLSSTVTSGIVSALNRPVRAGGDQNSQSSLIDAIQTDAAINPGNSGGPLVDMSGNLIGMNSVIASTSTSSTGEAGSIGLGFAIPANFARRVASQLIESGKATQPMIGVQLQSNATVTGAKIADVTAGGPGDQAGLKAGEVITGMNGRRIDSADALIAAVRSSDFGSTITLTVGDENGDNPREVEVTLTSE</sequence>
<dbReference type="InterPro" id="IPR051201">
    <property type="entry name" value="Chloro_Bact_Ser_Proteases"/>
</dbReference>
<evidence type="ECO:0000256" key="1">
    <source>
        <dbReference type="ARBA" id="ARBA00010541"/>
    </source>
</evidence>
<dbReference type="SMART" id="SM00228">
    <property type="entry name" value="PDZ"/>
    <property type="match status" value="1"/>
</dbReference>
<feature type="region of interest" description="Disordered" evidence="4">
    <location>
        <begin position="116"/>
        <end position="147"/>
    </location>
</feature>
<dbReference type="PANTHER" id="PTHR43343:SF3">
    <property type="entry name" value="PROTEASE DO-LIKE 8, CHLOROPLASTIC"/>
    <property type="match status" value="1"/>
</dbReference>
<evidence type="ECO:0000256" key="3">
    <source>
        <dbReference type="ARBA" id="ARBA00022801"/>
    </source>
</evidence>
<dbReference type="AlphaFoldDB" id="W5XZC7"/>
<keyword evidence="3" id="KW-0378">Hydrolase</keyword>
<dbReference type="GO" id="GO:0006508">
    <property type="term" value="P:proteolysis"/>
    <property type="evidence" value="ECO:0007669"/>
    <property type="project" value="UniProtKB-KW"/>
</dbReference>
<dbReference type="InterPro" id="IPR001940">
    <property type="entry name" value="Peptidase_S1C"/>
</dbReference>
<reference evidence="6 7" key="1">
    <citation type="submission" date="2013-02" db="EMBL/GenBank/DDBJ databases">
        <title>The complete genome sequence of Corynebacterium vitaeruminis DSM 20294.</title>
        <authorList>
            <person name="Ruckert C."/>
            <person name="Albersmeier A."/>
            <person name="Kalinowski J."/>
        </authorList>
    </citation>
    <scope>NUCLEOTIDE SEQUENCE [LARGE SCALE GENOMIC DNA]</scope>
    <source>
        <strain evidence="7">ATCC 10234</strain>
    </source>
</reference>
<comment type="similarity">
    <text evidence="1">Belongs to the peptidase S1C family.</text>
</comment>
<dbReference type="EMBL" id="CP004353">
    <property type="protein sequence ID" value="AHI22302.1"/>
    <property type="molecule type" value="Genomic_DNA"/>
</dbReference>
<dbReference type="Pfam" id="PF13365">
    <property type="entry name" value="Trypsin_2"/>
    <property type="match status" value="1"/>
</dbReference>
<dbReference type="eggNOG" id="COG0265">
    <property type="taxonomic scope" value="Bacteria"/>
</dbReference>
<evidence type="ECO:0000256" key="2">
    <source>
        <dbReference type="ARBA" id="ARBA00022670"/>
    </source>
</evidence>